<gene>
    <name evidence="2" type="ORF">K491DRAFT_66273</name>
</gene>
<evidence type="ECO:0000256" key="1">
    <source>
        <dbReference type="SAM" id="MobiDB-lite"/>
    </source>
</evidence>
<protein>
    <submittedName>
        <fullName evidence="2">Uncharacterized protein</fullName>
    </submittedName>
</protein>
<accession>A0A6A6SZZ9</accession>
<dbReference type="EMBL" id="MU004409">
    <property type="protein sequence ID" value="KAF2652108.1"/>
    <property type="molecule type" value="Genomic_DNA"/>
</dbReference>
<sequence length="237" mass="26668">MNMSHKYDSFCYLSSKANSVQYTTFFQYTTHYQIVALIHSAPEKSLCTTTQPIFSITSIMPPVDRKASAVSKKKKSEKDKEPYSHPRFRRVLSALHMETTEQEDETLHEQASPPNDVAPGLPVPRVLLHAQGVTEAFHAQSSQSTPGAVVFPHEDLQPKKAHVRKRDPVLEICGILDRMDDSDYPKSKQKGTDSERMKAIDAAMKSQTNSILAYVREDIEEEQADEVSKLTTRMSGL</sequence>
<feature type="region of interest" description="Disordered" evidence="1">
    <location>
        <begin position="65"/>
        <end position="88"/>
    </location>
</feature>
<dbReference type="Proteomes" id="UP000799324">
    <property type="component" value="Unassembled WGS sequence"/>
</dbReference>
<evidence type="ECO:0000313" key="3">
    <source>
        <dbReference type="Proteomes" id="UP000799324"/>
    </source>
</evidence>
<keyword evidence="3" id="KW-1185">Reference proteome</keyword>
<reference evidence="2" key="1">
    <citation type="journal article" date="2020" name="Stud. Mycol.">
        <title>101 Dothideomycetes genomes: a test case for predicting lifestyles and emergence of pathogens.</title>
        <authorList>
            <person name="Haridas S."/>
            <person name="Albert R."/>
            <person name="Binder M."/>
            <person name="Bloem J."/>
            <person name="Labutti K."/>
            <person name="Salamov A."/>
            <person name="Andreopoulos B."/>
            <person name="Baker S."/>
            <person name="Barry K."/>
            <person name="Bills G."/>
            <person name="Bluhm B."/>
            <person name="Cannon C."/>
            <person name="Castanera R."/>
            <person name="Culley D."/>
            <person name="Daum C."/>
            <person name="Ezra D."/>
            <person name="Gonzalez J."/>
            <person name="Henrissat B."/>
            <person name="Kuo A."/>
            <person name="Liang C."/>
            <person name="Lipzen A."/>
            <person name="Lutzoni F."/>
            <person name="Magnuson J."/>
            <person name="Mondo S."/>
            <person name="Nolan M."/>
            <person name="Ohm R."/>
            <person name="Pangilinan J."/>
            <person name="Park H.-J."/>
            <person name="Ramirez L."/>
            <person name="Alfaro M."/>
            <person name="Sun H."/>
            <person name="Tritt A."/>
            <person name="Yoshinaga Y."/>
            <person name="Zwiers L.-H."/>
            <person name="Turgeon B."/>
            <person name="Goodwin S."/>
            <person name="Spatafora J."/>
            <person name="Crous P."/>
            <person name="Grigoriev I."/>
        </authorList>
    </citation>
    <scope>NUCLEOTIDE SEQUENCE</scope>
    <source>
        <strain evidence="2">CBS 122681</strain>
    </source>
</reference>
<proteinExistence type="predicted"/>
<organism evidence="2 3">
    <name type="scientific">Lophiostoma macrostomum CBS 122681</name>
    <dbReference type="NCBI Taxonomy" id="1314788"/>
    <lineage>
        <taxon>Eukaryota</taxon>
        <taxon>Fungi</taxon>
        <taxon>Dikarya</taxon>
        <taxon>Ascomycota</taxon>
        <taxon>Pezizomycotina</taxon>
        <taxon>Dothideomycetes</taxon>
        <taxon>Pleosporomycetidae</taxon>
        <taxon>Pleosporales</taxon>
        <taxon>Lophiostomataceae</taxon>
        <taxon>Lophiostoma</taxon>
    </lineage>
</organism>
<name>A0A6A6SZZ9_9PLEO</name>
<evidence type="ECO:0000313" key="2">
    <source>
        <dbReference type="EMBL" id="KAF2652108.1"/>
    </source>
</evidence>
<dbReference type="AlphaFoldDB" id="A0A6A6SZZ9"/>